<feature type="region of interest" description="Disordered" evidence="1">
    <location>
        <begin position="129"/>
        <end position="167"/>
    </location>
</feature>
<keyword evidence="3" id="KW-1185">Reference proteome</keyword>
<dbReference type="AlphaFoldDB" id="A0A1B0AC54"/>
<proteinExistence type="predicted"/>
<reference evidence="2" key="2">
    <citation type="submission" date="2020-05" db="UniProtKB">
        <authorList>
            <consortium name="EnsemblMetazoa"/>
        </authorList>
    </citation>
    <scope>IDENTIFICATION</scope>
    <source>
        <strain evidence="2">IAEA</strain>
    </source>
</reference>
<evidence type="ECO:0000256" key="1">
    <source>
        <dbReference type="SAM" id="MobiDB-lite"/>
    </source>
</evidence>
<reference evidence="3" key="1">
    <citation type="submission" date="2014-03" db="EMBL/GenBank/DDBJ databases">
        <authorList>
            <person name="Aksoy S."/>
            <person name="Warren W."/>
            <person name="Wilson R.K."/>
        </authorList>
    </citation>
    <scope>NUCLEOTIDE SEQUENCE [LARGE SCALE GENOMIC DNA]</scope>
    <source>
        <strain evidence="3">IAEA</strain>
    </source>
</reference>
<accession>A0A1B0AC54</accession>
<organism evidence="2 3">
    <name type="scientific">Glossina pallidipes</name>
    <name type="common">Tsetse fly</name>
    <dbReference type="NCBI Taxonomy" id="7398"/>
    <lineage>
        <taxon>Eukaryota</taxon>
        <taxon>Metazoa</taxon>
        <taxon>Ecdysozoa</taxon>
        <taxon>Arthropoda</taxon>
        <taxon>Hexapoda</taxon>
        <taxon>Insecta</taxon>
        <taxon>Pterygota</taxon>
        <taxon>Neoptera</taxon>
        <taxon>Endopterygota</taxon>
        <taxon>Diptera</taxon>
        <taxon>Brachycera</taxon>
        <taxon>Muscomorpha</taxon>
        <taxon>Hippoboscoidea</taxon>
        <taxon>Glossinidae</taxon>
        <taxon>Glossina</taxon>
    </lineage>
</organism>
<dbReference type="EnsemblMetazoa" id="GPAI040800-RA">
    <property type="protein sequence ID" value="GPAI040800-PA"/>
    <property type="gene ID" value="GPAI040800"/>
</dbReference>
<dbReference type="Proteomes" id="UP000092445">
    <property type="component" value="Unassembled WGS sequence"/>
</dbReference>
<protein>
    <submittedName>
        <fullName evidence="2">Uncharacterized protein</fullName>
    </submittedName>
</protein>
<name>A0A1B0AC54_GLOPL</name>
<dbReference type="VEuPathDB" id="VectorBase:GPAI040800"/>
<sequence>MKWKATIPNVFFGTEISQQFFLTYLRATSTNSHTTSHKINTYVLYEHFPSRVILTVYGFSKHFYAFLLLTKTVTISSRGFYVFVENSSPATIHRIARKERCVNLVFQGENGASCSETLLATLRSTRGPCAKNHDQERSVTTTNPYEHSSKTPRRQCPALSHPYRPRGTMVHGSSPFFKRDLWPSTKNIIKSFLLQYLKTWTFKLQTADIQSKNMRVEGKAHSA</sequence>
<evidence type="ECO:0000313" key="2">
    <source>
        <dbReference type="EnsemblMetazoa" id="GPAI040800-PA"/>
    </source>
</evidence>
<evidence type="ECO:0000313" key="3">
    <source>
        <dbReference type="Proteomes" id="UP000092445"/>
    </source>
</evidence>